<organism evidence="1">
    <name type="scientific">viral metagenome</name>
    <dbReference type="NCBI Taxonomy" id="1070528"/>
    <lineage>
        <taxon>unclassified sequences</taxon>
        <taxon>metagenomes</taxon>
        <taxon>organismal metagenomes</taxon>
    </lineage>
</organism>
<accession>A0A6C0D137</accession>
<dbReference type="EMBL" id="MN739528">
    <property type="protein sequence ID" value="QHT10776.1"/>
    <property type="molecule type" value="Genomic_DNA"/>
</dbReference>
<dbReference type="AlphaFoldDB" id="A0A6C0D137"/>
<protein>
    <submittedName>
        <fullName evidence="1">Uncharacterized protein</fullName>
    </submittedName>
</protein>
<name>A0A6C0D137_9ZZZZ</name>
<sequence length="54" mass="6497">MKNKIIVKSHNILSFDEQVKNTKNIPSIAPFMQEYFKTKITPSRYLYLTKQYKE</sequence>
<reference evidence="1" key="1">
    <citation type="journal article" date="2020" name="Nature">
        <title>Giant virus diversity and host interactions through global metagenomics.</title>
        <authorList>
            <person name="Schulz F."/>
            <person name="Roux S."/>
            <person name="Paez-Espino D."/>
            <person name="Jungbluth S."/>
            <person name="Walsh D.A."/>
            <person name="Denef V.J."/>
            <person name="McMahon K.D."/>
            <person name="Konstantinidis K.T."/>
            <person name="Eloe-Fadrosh E.A."/>
            <person name="Kyrpides N.C."/>
            <person name="Woyke T."/>
        </authorList>
    </citation>
    <scope>NUCLEOTIDE SEQUENCE</scope>
    <source>
        <strain evidence="1">GVMAG-M-3300023174-107</strain>
    </source>
</reference>
<evidence type="ECO:0000313" key="1">
    <source>
        <dbReference type="EMBL" id="QHT10776.1"/>
    </source>
</evidence>
<proteinExistence type="predicted"/>